<dbReference type="PIRSF" id="PIRSF000110">
    <property type="entry name" value="G6PD"/>
    <property type="match status" value="1"/>
</dbReference>
<evidence type="ECO:0000313" key="10">
    <source>
        <dbReference type="EMBL" id="ABB40264.1"/>
    </source>
</evidence>
<keyword evidence="5 7" id="KW-0560">Oxidoreductase</keyword>
<evidence type="ECO:0000256" key="5">
    <source>
        <dbReference type="ARBA" id="ARBA00023002"/>
    </source>
</evidence>
<evidence type="ECO:0000256" key="2">
    <source>
        <dbReference type="ARBA" id="ARBA00009975"/>
    </source>
</evidence>
<feature type="binding site" evidence="7">
    <location>
        <position position="204"/>
    </location>
    <ligand>
        <name>substrate</name>
    </ligand>
</feature>
<feature type="binding site" evidence="7">
    <location>
        <position position="170"/>
    </location>
    <ligand>
        <name>NADP(+)</name>
        <dbReference type="ChEBI" id="CHEBI:58349"/>
    </ligand>
</feature>
<organism evidence="10 11">
    <name type="scientific">Oleidesulfovibrio alaskensis (strain ATCC BAA-1058 / DSM 17464 / G20)</name>
    <name type="common">Desulfovibrio alaskensis</name>
    <dbReference type="NCBI Taxonomy" id="207559"/>
    <lineage>
        <taxon>Bacteria</taxon>
        <taxon>Pseudomonadati</taxon>
        <taxon>Thermodesulfobacteriota</taxon>
        <taxon>Desulfovibrionia</taxon>
        <taxon>Desulfovibrionales</taxon>
        <taxon>Desulfovibrionaceae</taxon>
        <taxon>Oleidesulfovibrio</taxon>
    </lineage>
</organism>
<keyword evidence="3 7" id="KW-0313">Glucose metabolism</keyword>
<dbReference type="PANTHER" id="PTHR23429">
    <property type="entry name" value="GLUCOSE-6-PHOSPHATE 1-DEHYDROGENASE G6PD"/>
    <property type="match status" value="1"/>
</dbReference>
<dbReference type="PRINTS" id="PR00079">
    <property type="entry name" value="G6PDHDRGNASE"/>
</dbReference>
<comment type="catalytic activity">
    <reaction evidence="7">
        <text>D-glucose 6-phosphate + NADP(+) = 6-phospho-D-glucono-1,5-lactone + NADPH + H(+)</text>
        <dbReference type="Rhea" id="RHEA:15841"/>
        <dbReference type="ChEBI" id="CHEBI:15378"/>
        <dbReference type="ChEBI" id="CHEBI:57783"/>
        <dbReference type="ChEBI" id="CHEBI:57955"/>
        <dbReference type="ChEBI" id="CHEBI:58349"/>
        <dbReference type="ChEBI" id="CHEBI:61548"/>
        <dbReference type="EC" id="1.1.1.49"/>
    </reaction>
</comment>
<sequence length="513" mass="58062">MSPADTRVTIGRAMCEETPPEPCGMVIFGASGDLVARKLLPALFGLFRRGLLPERFFMLGFARTPMTDDDFRGRVSESILAAHPQGAGQLDDFLALCRYTYGDYDDPAAYTNLALCSSECVMDYHAAENLLFYLALPPHLHAGVVRHLHGAGLTAEGENGSPWRRVVFEKPFGHDLASALELDSRLCSVLRQEQIFRMDHYLGKETVQSILMFRFANAIFEPLWNRGYVDHVQITVAESLGIEHRGAYYDSAGCLRDMFQNHMMQMLALVAMEPPTSFDPERVRDERVKLLHSIRPWTADDMRHWVVRGQYTQGVTAEGASLAGYRHEPRVAEGSTTETYVAARLFIDNWRWQGVPFFLRSGKRMPRKVSEIAVTFRRVPHSMFGMHSKSEMPANVLVLKIQPEEGIDLHIQAKQPGPKSCMATMALAFKYREIFGINPPDAYERLLLDCMLGDRTLFWSREGVEASWRLITPVLDTWCDNPQTSPLHQYTAGTWGPEAAQRMISAAGRQWRR</sequence>
<gene>
    <name evidence="7" type="primary">zwf</name>
    <name evidence="10" type="ordered locus">Dde_3471</name>
</gene>
<dbReference type="AlphaFoldDB" id="Q30VN2"/>
<feature type="binding site" evidence="7">
    <location>
        <position position="238"/>
    </location>
    <ligand>
        <name>substrate</name>
    </ligand>
</feature>
<evidence type="ECO:0000259" key="8">
    <source>
        <dbReference type="Pfam" id="PF00479"/>
    </source>
</evidence>
<protein>
    <recommendedName>
        <fullName evidence="7">Glucose-6-phosphate 1-dehydrogenase</fullName>
        <shortName evidence="7">G6PD</shortName>
        <ecNumber evidence="7">1.1.1.49</ecNumber>
    </recommendedName>
</protein>
<feature type="binding site" evidence="7">
    <location>
        <position position="363"/>
    </location>
    <ligand>
        <name>substrate</name>
    </ligand>
</feature>
<dbReference type="HOGENOM" id="CLU_013524_5_1_7"/>
<keyword evidence="4 7" id="KW-0521">NADP</keyword>
<accession>Q30VN2</accession>
<comment type="similarity">
    <text evidence="2 7">Belongs to the glucose-6-phosphate dehydrogenase family.</text>
</comment>
<dbReference type="GO" id="GO:0050661">
    <property type="term" value="F:NADP binding"/>
    <property type="evidence" value="ECO:0007669"/>
    <property type="project" value="UniProtKB-UniRule"/>
</dbReference>
<feature type="domain" description="Glucose-6-phosphate dehydrogenase NAD-binding" evidence="8">
    <location>
        <begin position="26"/>
        <end position="208"/>
    </location>
</feature>
<dbReference type="UniPathway" id="UPA00115">
    <property type="reaction ID" value="UER00408"/>
</dbReference>
<dbReference type="Proteomes" id="UP000002710">
    <property type="component" value="Chromosome"/>
</dbReference>
<dbReference type="RefSeq" id="WP_011369169.1">
    <property type="nucleotide sequence ID" value="NC_007519.1"/>
</dbReference>
<feature type="binding site" evidence="7">
    <location>
        <position position="63"/>
    </location>
    <ligand>
        <name>NADP(+)</name>
        <dbReference type="ChEBI" id="CHEBI:58349"/>
    </ligand>
</feature>
<dbReference type="STRING" id="207559.Dde_3471"/>
<dbReference type="InterPro" id="IPR022675">
    <property type="entry name" value="G6P_DH_C"/>
</dbReference>
<keyword evidence="6 7" id="KW-0119">Carbohydrate metabolism</keyword>
<dbReference type="Gene3D" id="3.40.50.720">
    <property type="entry name" value="NAD(P)-binding Rossmann-like Domain"/>
    <property type="match status" value="1"/>
</dbReference>
<dbReference type="SUPFAM" id="SSF55347">
    <property type="entry name" value="Glyceraldehyde-3-phosphate dehydrogenase-like, C-terminal domain"/>
    <property type="match status" value="1"/>
</dbReference>
<evidence type="ECO:0000256" key="7">
    <source>
        <dbReference type="HAMAP-Rule" id="MF_00966"/>
    </source>
</evidence>
<dbReference type="EC" id="1.1.1.49" evidence="7"/>
<feature type="domain" description="Glucose-6-phosphate dehydrogenase C-terminal" evidence="9">
    <location>
        <begin position="211"/>
        <end position="512"/>
    </location>
</feature>
<evidence type="ECO:0000256" key="6">
    <source>
        <dbReference type="ARBA" id="ARBA00023277"/>
    </source>
</evidence>
<dbReference type="GO" id="GO:0005829">
    <property type="term" value="C:cytosol"/>
    <property type="evidence" value="ECO:0007669"/>
    <property type="project" value="TreeGrafter"/>
</dbReference>
<reference evidence="10 11" key="1">
    <citation type="journal article" date="2011" name="J. Bacteriol.">
        <title>Complete genome sequence and updated annotation of Desulfovibrio alaskensis G20.</title>
        <authorList>
            <person name="Hauser L.J."/>
            <person name="Land M.L."/>
            <person name="Brown S.D."/>
            <person name="Larimer F."/>
            <person name="Keller K.L."/>
            <person name="Rapp-Giles B.J."/>
            <person name="Price M.N."/>
            <person name="Lin M."/>
            <person name="Bruce D.C."/>
            <person name="Detter J.C."/>
            <person name="Tapia R."/>
            <person name="Han C.S."/>
            <person name="Goodwin L.A."/>
            <person name="Cheng J.F."/>
            <person name="Pitluck S."/>
            <person name="Copeland A."/>
            <person name="Lucas S."/>
            <person name="Nolan M."/>
            <person name="Lapidus A.L."/>
            <person name="Palumbo A.V."/>
            <person name="Wall J.D."/>
        </authorList>
    </citation>
    <scope>NUCLEOTIDE SEQUENCE [LARGE SCALE GENOMIC DNA]</scope>
    <source>
        <strain evidence="11">ATCC BAA 1058 / DSM 17464 / G20</strain>
    </source>
</reference>
<dbReference type="InterPro" id="IPR022674">
    <property type="entry name" value="G6P_DH_NAD-bd"/>
</dbReference>
<evidence type="ECO:0000259" key="9">
    <source>
        <dbReference type="Pfam" id="PF02781"/>
    </source>
</evidence>
<dbReference type="HAMAP" id="MF_00966">
    <property type="entry name" value="G6PD"/>
    <property type="match status" value="1"/>
</dbReference>
<feature type="binding site" evidence="7">
    <location>
        <position position="200"/>
    </location>
    <ligand>
        <name>substrate</name>
    </ligand>
</feature>
<dbReference type="Pfam" id="PF02781">
    <property type="entry name" value="G6PD_C"/>
    <property type="match status" value="1"/>
</dbReference>
<dbReference type="NCBIfam" id="TIGR00871">
    <property type="entry name" value="zwf"/>
    <property type="match status" value="1"/>
</dbReference>
<dbReference type="PANTHER" id="PTHR23429:SF0">
    <property type="entry name" value="GLUCOSE-6-PHOSPHATE 1-DEHYDROGENASE"/>
    <property type="match status" value="1"/>
</dbReference>
<dbReference type="PROSITE" id="PS00069">
    <property type="entry name" value="G6P_DEHYDROGENASE"/>
    <property type="match status" value="1"/>
</dbReference>
<name>Q30VN2_OLEA2</name>
<dbReference type="InterPro" id="IPR036291">
    <property type="entry name" value="NAD(P)-bd_dom_sf"/>
</dbReference>
<feature type="active site" description="Proton acceptor" evidence="7">
    <location>
        <position position="262"/>
    </location>
</feature>
<proteinExistence type="inferred from homology"/>
<evidence type="ECO:0000256" key="3">
    <source>
        <dbReference type="ARBA" id="ARBA00022526"/>
    </source>
</evidence>
<comment type="function">
    <text evidence="7">Catalyzes the oxidation of glucose 6-phosphate to 6-phosphogluconolactone.</text>
</comment>
<dbReference type="InterPro" id="IPR001282">
    <property type="entry name" value="G6P_DH"/>
</dbReference>
<keyword evidence="11" id="KW-1185">Reference proteome</keyword>
<comment type="caution">
    <text evidence="7">Lacks conserved residue(s) required for the propagation of feature annotation.</text>
</comment>
<dbReference type="GO" id="GO:0006006">
    <property type="term" value="P:glucose metabolic process"/>
    <property type="evidence" value="ECO:0007669"/>
    <property type="project" value="UniProtKB-KW"/>
</dbReference>
<feature type="binding site" evidence="7">
    <location>
        <position position="368"/>
    </location>
    <ligand>
        <name>substrate</name>
    </ligand>
</feature>
<dbReference type="InterPro" id="IPR019796">
    <property type="entry name" value="G6P_DH_AS"/>
</dbReference>
<comment type="pathway">
    <text evidence="1 7">Carbohydrate degradation; pentose phosphate pathway; D-ribulose 5-phosphate from D-glucose 6-phosphate (oxidative stage): step 1/3.</text>
</comment>
<dbReference type="Gene3D" id="3.30.360.10">
    <property type="entry name" value="Dihydrodipicolinate Reductase, domain 2"/>
    <property type="match status" value="1"/>
</dbReference>
<evidence type="ECO:0000256" key="1">
    <source>
        <dbReference type="ARBA" id="ARBA00004937"/>
    </source>
</evidence>
<dbReference type="KEGG" id="dde:Dde_3471"/>
<dbReference type="Pfam" id="PF00479">
    <property type="entry name" value="G6PD_N"/>
    <property type="match status" value="1"/>
</dbReference>
<dbReference type="eggNOG" id="COG0364">
    <property type="taxonomic scope" value="Bacteria"/>
</dbReference>
<dbReference type="GO" id="GO:0004345">
    <property type="term" value="F:glucose-6-phosphate dehydrogenase activity"/>
    <property type="evidence" value="ECO:0007669"/>
    <property type="project" value="UniProtKB-UniRule"/>
</dbReference>
<feature type="binding site" evidence="7">
    <location>
        <position position="257"/>
    </location>
    <ligand>
        <name>substrate</name>
    </ligand>
</feature>
<dbReference type="SUPFAM" id="SSF51735">
    <property type="entry name" value="NAD(P)-binding Rossmann-fold domains"/>
    <property type="match status" value="1"/>
</dbReference>
<evidence type="ECO:0000256" key="4">
    <source>
        <dbReference type="ARBA" id="ARBA00022857"/>
    </source>
</evidence>
<dbReference type="EMBL" id="CP000112">
    <property type="protein sequence ID" value="ABB40264.1"/>
    <property type="molecule type" value="Genomic_DNA"/>
</dbReference>
<dbReference type="GO" id="GO:0009051">
    <property type="term" value="P:pentose-phosphate shunt, oxidative branch"/>
    <property type="evidence" value="ECO:0007669"/>
    <property type="project" value="TreeGrafter"/>
</dbReference>
<evidence type="ECO:0000313" key="11">
    <source>
        <dbReference type="Proteomes" id="UP000002710"/>
    </source>
</evidence>